<proteinExistence type="predicted"/>
<dbReference type="OrthoDB" id="9779622at2"/>
<dbReference type="PRINTS" id="PR00625">
    <property type="entry name" value="JDOMAIN"/>
</dbReference>
<dbReference type="InterPro" id="IPR050817">
    <property type="entry name" value="DjlA_DnaK_co-chaperone"/>
</dbReference>
<dbReference type="EMBL" id="CP000267">
    <property type="protein sequence ID" value="ABD68392.1"/>
    <property type="molecule type" value="Genomic_DNA"/>
</dbReference>
<keyword evidence="3" id="KW-1185">Reference proteome</keyword>
<feature type="domain" description="J" evidence="1">
    <location>
        <begin position="3"/>
        <end position="67"/>
    </location>
</feature>
<dbReference type="Proteomes" id="UP000008332">
    <property type="component" value="Chromosome"/>
</dbReference>
<dbReference type="InterPro" id="IPR018253">
    <property type="entry name" value="DnaJ_domain_CS"/>
</dbReference>
<protein>
    <submittedName>
        <fullName evidence="2">Heat shock protein DnaJ-like</fullName>
    </submittedName>
</protein>
<evidence type="ECO:0000313" key="3">
    <source>
        <dbReference type="Proteomes" id="UP000008332"/>
    </source>
</evidence>
<dbReference type="KEGG" id="rfr:Rfer_0641"/>
<dbReference type="PROSITE" id="PS50076">
    <property type="entry name" value="DNAJ_2"/>
    <property type="match status" value="1"/>
</dbReference>
<dbReference type="SUPFAM" id="SSF46565">
    <property type="entry name" value="Chaperone J-domain"/>
    <property type="match status" value="1"/>
</dbReference>
<accession>Q221B1</accession>
<dbReference type="HOGENOM" id="CLU_017633_18_1_4"/>
<dbReference type="SMART" id="SM00271">
    <property type="entry name" value="DnaJ"/>
    <property type="match status" value="1"/>
</dbReference>
<dbReference type="AlphaFoldDB" id="Q221B1"/>
<evidence type="ECO:0000313" key="2">
    <source>
        <dbReference type="EMBL" id="ABD68392.1"/>
    </source>
</evidence>
<keyword evidence="2" id="KW-0346">Stress response</keyword>
<dbReference type="PROSITE" id="PS00636">
    <property type="entry name" value="DNAJ_1"/>
    <property type="match status" value="1"/>
</dbReference>
<dbReference type="RefSeq" id="WP_011462965.1">
    <property type="nucleotide sequence ID" value="NC_007908.1"/>
</dbReference>
<organism evidence="2 3">
    <name type="scientific">Albidiferax ferrireducens (strain ATCC BAA-621 / DSM 15236 / T118)</name>
    <name type="common">Rhodoferax ferrireducens</name>
    <dbReference type="NCBI Taxonomy" id="338969"/>
    <lineage>
        <taxon>Bacteria</taxon>
        <taxon>Pseudomonadati</taxon>
        <taxon>Pseudomonadota</taxon>
        <taxon>Betaproteobacteria</taxon>
        <taxon>Burkholderiales</taxon>
        <taxon>Comamonadaceae</taxon>
        <taxon>Rhodoferax</taxon>
    </lineage>
</organism>
<dbReference type="Gene3D" id="1.10.287.110">
    <property type="entry name" value="DnaJ domain"/>
    <property type="match status" value="1"/>
</dbReference>
<dbReference type="InterPro" id="IPR036869">
    <property type="entry name" value="J_dom_sf"/>
</dbReference>
<name>Q221B1_ALBFT</name>
<reference evidence="3" key="1">
    <citation type="submission" date="2006-02" db="EMBL/GenBank/DDBJ databases">
        <title>Complete sequence of chromosome of Rhodoferax ferrireducens DSM 15236.</title>
        <authorList>
            <person name="Copeland A."/>
            <person name="Lucas S."/>
            <person name="Lapidus A."/>
            <person name="Barry K."/>
            <person name="Detter J.C."/>
            <person name="Glavina del Rio T."/>
            <person name="Hammon N."/>
            <person name="Israni S."/>
            <person name="Pitluck S."/>
            <person name="Brettin T."/>
            <person name="Bruce D."/>
            <person name="Han C."/>
            <person name="Tapia R."/>
            <person name="Gilna P."/>
            <person name="Kiss H."/>
            <person name="Schmutz J."/>
            <person name="Larimer F."/>
            <person name="Land M."/>
            <person name="Kyrpides N."/>
            <person name="Ivanova N."/>
            <person name="Richardson P."/>
        </authorList>
    </citation>
    <scope>NUCLEOTIDE SEQUENCE [LARGE SCALE GENOMIC DNA]</scope>
    <source>
        <strain evidence="3">ATCC BAA-621 / DSM 15236 / T118</strain>
    </source>
</reference>
<dbReference type="CDD" id="cd06257">
    <property type="entry name" value="DnaJ"/>
    <property type="match status" value="1"/>
</dbReference>
<gene>
    <name evidence="2" type="ordered locus">Rfer_0641</name>
</gene>
<evidence type="ECO:0000259" key="1">
    <source>
        <dbReference type="PROSITE" id="PS50076"/>
    </source>
</evidence>
<dbReference type="InterPro" id="IPR001623">
    <property type="entry name" value="DnaJ_domain"/>
</dbReference>
<sequence length="102" mass="11700">MTDHYATLGLRSDATLAAIKKAFRQQASLHHPDRNAAASAPARFRAVQEAYEVLSDAAKRQAYDDNRRRNLLDSPIDTAREIWHNYFDQLLRNVHDTKTPRP</sequence>
<dbReference type="eggNOG" id="COG0484">
    <property type="taxonomic scope" value="Bacteria"/>
</dbReference>
<dbReference type="Pfam" id="PF00226">
    <property type="entry name" value="DnaJ"/>
    <property type="match status" value="1"/>
</dbReference>
<dbReference type="PANTHER" id="PTHR24074">
    <property type="entry name" value="CO-CHAPERONE PROTEIN DJLA"/>
    <property type="match status" value="1"/>
</dbReference>
<dbReference type="STRING" id="338969.Rfer_0641"/>